<organism evidence="7 8">
    <name type="scientific">Streptomyces litchfieldiae</name>
    <dbReference type="NCBI Taxonomy" id="3075543"/>
    <lineage>
        <taxon>Bacteria</taxon>
        <taxon>Bacillati</taxon>
        <taxon>Actinomycetota</taxon>
        <taxon>Actinomycetes</taxon>
        <taxon>Kitasatosporales</taxon>
        <taxon>Streptomycetaceae</taxon>
        <taxon>Streptomyces</taxon>
    </lineage>
</organism>
<dbReference type="Gene3D" id="1.10.10.60">
    <property type="entry name" value="Homeodomain-like"/>
    <property type="match status" value="1"/>
</dbReference>
<accession>A0ABU2MI15</accession>
<dbReference type="PROSITE" id="PS50977">
    <property type="entry name" value="HTH_TETR_2"/>
    <property type="match status" value="1"/>
</dbReference>
<dbReference type="Pfam" id="PF00440">
    <property type="entry name" value="TetR_N"/>
    <property type="match status" value="1"/>
</dbReference>
<feature type="DNA-binding region" description="H-T-H motif" evidence="4">
    <location>
        <begin position="39"/>
        <end position="58"/>
    </location>
</feature>
<name>A0ABU2MI15_9ACTN</name>
<evidence type="ECO:0000256" key="1">
    <source>
        <dbReference type="ARBA" id="ARBA00023015"/>
    </source>
</evidence>
<dbReference type="RefSeq" id="WP_311702326.1">
    <property type="nucleotide sequence ID" value="NZ_JAVREL010000001.1"/>
</dbReference>
<dbReference type="PANTHER" id="PTHR30055">
    <property type="entry name" value="HTH-TYPE TRANSCRIPTIONAL REGULATOR RUTR"/>
    <property type="match status" value="1"/>
</dbReference>
<keyword evidence="3" id="KW-0804">Transcription</keyword>
<evidence type="ECO:0000256" key="2">
    <source>
        <dbReference type="ARBA" id="ARBA00023125"/>
    </source>
</evidence>
<dbReference type="Proteomes" id="UP001183246">
    <property type="component" value="Unassembled WGS sequence"/>
</dbReference>
<dbReference type="InterPro" id="IPR041347">
    <property type="entry name" value="MftR_C"/>
</dbReference>
<keyword evidence="2 4" id="KW-0238">DNA-binding</keyword>
<evidence type="ECO:0000256" key="4">
    <source>
        <dbReference type="PROSITE-ProRule" id="PRU00335"/>
    </source>
</evidence>
<evidence type="ECO:0000259" key="6">
    <source>
        <dbReference type="PROSITE" id="PS50977"/>
    </source>
</evidence>
<reference evidence="8" key="1">
    <citation type="submission" date="2023-07" db="EMBL/GenBank/DDBJ databases">
        <title>30 novel species of actinomycetes from the DSMZ collection.</title>
        <authorList>
            <person name="Nouioui I."/>
        </authorList>
    </citation>
    <scope>NUCLEOTIDE SEQUENCE [LARGE SCALE GENOMIC DNA]</scope>
    <source>
        <strain evidence="8">DSM 44938</strain>
    </source>
</reference>
<comment type="caution">
    <text evidence="7">The sequence shown here is derived from an EMBL/GenBank/DDBJ whole genome shotgun (WGS) entry which is preliminary data.</text>
</comment>
<feature type="domain" description="HTH tetR-type" evidence="6">
    <location>
        <begin position="16"/>
        <end position="76"/>
    </location>
</feature>
<keyword evidence="1" id="KW-0805">Transcription regulation</keyword>
<dbReference type="PROSITE" id="PS01081">
    <property type="entry name" value="HTH_TETR_1"/>
    <property type="match status" value="1"/>
</dbReference>
<proteinExistence type="predicted"/>
<dbReference type="InterPro" id="IPR009057">
    <property type="entry name" value="Homeodomain-like_sf"/>
</dbReference>
<evidence type="ECO:0000313" key="8">
    <source>
        <dbReference type="Proteomes" id="UP001183246"/>
    </source>
</evidence>
<dbReference type="Pfam" id="PF17754">
    <property type="entry name" value="TetR_C_14"/>
    <property type="match status" value="1"/>
</dbReference>
<dbReference type="InterPro" id="IPR050109">
    <property type="entry name" value="HTH-type_TetR-like_transc_reg"/>
</dbReference>
<protein>
    <submittedName>
        <fullName evidence="7">TetR family transcriptional regulator</fullName>
    </submittedName>
</protein>
<evidence type="ECO:0000256" key="3">
    <source>
        <dbReference type="ARBA" id="ARBA00023163"/>
    </source>
</evidence>
<keyword evidence="8" id="KW-1185">Reference proteome</keyword>
<dbReference type="Gene3D" id="1.10.357.10">
    <property type="entry name" value="Tetracycline Repressor, domain 2"/>
    <property type="match status" value="1"/>
</dbReference>
<evidence type="ECO:0000256" key="5">
    <source>
        <dbReference type="SAM" id="MobiDB-lite"/>
    </source>
</evidence>
<dbReference type="InterPro" id="IPR001647">
    <property type="entry name" value="HTH_TetR"/>
</dbReference>
<evidence type="ECO:0000313" key="7">
    <source>
        <dbReference type="EMBL" id="MDT0341216.1"/>
    </source>
</evidence>
<dbReference type="SUPFAM" id="SSF46689">
    <property type="entry name" value="Homeodomain-like"/>
    <property type="match status" value="1"/>
</dbReference>
<feature type="region of interest" description="Disordered" evidence="5">
    <location>
        <begin position="204"/>
        <end position="226"/>
    </location>
</feature>
<gene>
    <name evidence="7" type="ORF">RM590_00865</name>
</gene>
<dbReference type="InterPro" id="IPR023772">
    <property type="entry name" value="DNA-bd_HTH_TetR-type_CS"/>
</dbReference>
<dbReference type="EMBL" id="JAVREL010000001">
    <property type="protein sequence ID" value="MDT0341216.1"/>
    <property type="molecule type" value="Genomic_DNA"/>
</dbReference>
<dbReference type="PANTHER" id="PTHR30055:SF238">
    <property type="entry name" value="MYCOFACTOCIN BIOSYNTHESIS TRANSCRIPTIONAL REGULATOR MFTR-RELATED"/>
    <property type="match status" value="1"/>
</dbReference>
<sequence length="226" mass="24712">MTTEVPALDRRRRKARRTREALAAAAFDLVLDHGLRAVTVERIAERADVARRTFSRHFSSKESAVLDLVRADGERINALLRARPPGEPPLAAYRAAVLAWLADDTRPPWHRRPRTPELLRLTLRESTLYAAFHHIRVEAQRESARIVADRLGLNPDRDPRPSVLVNAAAGALTAAQEMWIADGGTGDLTELVERAFAVLGGLAGPLPQQRTAGSTSTTSSEGAPDP</sequence>